<organism evidence="1 2">
    <name type="scientific">Glycocaulis abyssi</name>
    <dbReference type="NCBI Taxonomy" id="1433403"/>
    <lineage>
        <taxon>Bacteria</taxon>
        <taxon>Pseudomonadati</taxon>
        <taxon>Pseudomonadota</taxon>
        <taxon>Alphaproteobacteria</taxon>
        <taxon>Maricaulales</taxon>
        <taxon>Maricaulaceae</taxon>
        <taxon>Glycocaulis</taxon>
    </lineage>
</organism>
<reference evidence="2" key="1">
    <citation type="journal article" date="2019" name="Int. J. Syst. Evol. Microbiol.">
        <title>The Global Catalogue of Microorganisms (GCM) 10K type strain sequencing project: providing services to taxonomists for standard genome sequencing and annotation.</title>
        <authorList>
            <consortium name="The Broad Institute Genomics Platform"/>
            <consortium name="The Broad Institute Genome Sequencing Center for Infectious Disease"/>
            <person name="Wu L."/>
            <person name="Ma J."/>
        </authorList>
    </citation>
    <scope>NUCLEOTIDE SEQUENCE [LARGE SCALE GENOMIC DNA]</scope>
    <source>
        <strain evidence="2">CCUG 62981</strain>
    </source>
</reference>
<keyword evidence="2" id="KW-1185">Reference proteome</keyword>
<dbReference type="EMBL" id="JBHSGQ010000008">
    <property type="protein sequence ID" value="MFC4726188.1"/>
    <property type="molecule type" value="Genomic_DNA"/>
</dbReference>
<gene>
    <name evidence="1" type="ORF">ACFPB0_12885</name>
</gene>
<dbReference type="Proteomes" id="UP001596024">
    <property type="component" value="Unassembled WGS sequence"/>
</dbReference>
<evidence type="ECO:0000313" key="1">
    <source>
        <dbReference type="EMBL" id="MFC4726188.1"/>
    </source>
</evidence>
<evidence type="ECO:0000313" key="2">
    <source>
        <dbReference type="Proteomes" id="UP001596024"/>
    </source>
</evidence>
<protein>
    <submittedName>
        <fullName evidence="1">Uncharacterized protein</fullName>
    </submittedName>
</protein>
<proteinExistence type="predicted"/>
<name>A0ABV9NGL6_9PROT</name>
<accession>A0ABV9NGL6</accession>
<sequence>MTRIAKIKAGKDKKNPQSLRFLLIDIANHKHRGNITQLARTIKSSYASKYGIGELTERSIRRNISEILYDERRIEYWHIEVFANMIGVTSGQLLLFSRLTAEQNSSNGQPDIIRQSSISSLEKTDISNTLDLETLIRWAEDLKGVQMPLPLP</sequence>
<comment type="caution">
    <text evidence="1">The sequence shown here is derived from an EMBL/GenBank/DDBJ whole genome shotgun (WGS) entry which is preliminary data.</text>
</comment>
<dbReference type="RefSeq" id="WP_371393067.1">
    <property type="nucleotide sequence ID" value="NZ_CP163421.1"/>
</dbReference>